<dbReference type="InterPro" id="IPR017871">
    <property type="entry name" value="ABC_transporter-like_CS"/>
</dbReference>
<sequence length="1293" mass="142093">MAEHHPYVAGPEDPRKPFRDEENPIRTASLLSMVSMTWLQPLISLGAKRALEREDVWAVCPEDTCEVLRLKFESELHSINNNMETPTPLGIPRVALALVRTFPREIAVVFASDFIFIAGSALMSFFVEAILDHINDRDNVFGIENGYVLVVLLSLAAFVSMMSFNFAWFISSRVGVNMRSLLLDAVYRKSLRLSSEVRQQYSSGEIMTLVSVDIDRVFNGMMNGPWVPLAPIGFVVTVVLIGVLFDPIAAVADLVLLVLVLATSFNLAKRIGRARRELLPVTEERLRVTSEALQGIRVTKFYAWNESVATRVEKIRREEVRRYRRFHFLQILNSALLFLTPTFLAGVTVGVYVVYRGSFSVIQAFTLIAVINVSRQGVNAFPLGIADLSQSAVACHRIDGFLDSTELDGAASTDSANGAVRSAAKGSISIENAQFCWPTSAVDDGKTEGSFTCDVRAVKGFSLDEINLHIDAGTLVMVVGSVGSGKSSLLQALLGEMRMAAGSMEIQGQISYVSQEAWIRNATLRDNIVFEGEFDAKRYESVLEASQLAADLAALPGGDRTEIGERGINLSGGQKARVSVARALYRESADILMLDDPLSAVDPHVAHAIFNECILGLAGLKTRVLVVNSHYDLLVHADKIVVVQHGRIAGEGSYAEIVAQFPELSTDKIDPGSSIEAEVSGKPEQFAAASDAKERDVKSDDRLVEKEDRVKGRVTGYVYKTYLDEMGFGALAVVAIIVLGYSISQGLLVVVNWWQAYWASNMREPNSSHSSTWFGLWYFGFIAFGAIATVCRSIAVMLLLLRSSKNLHDELFRRVLAAPVNSYFDVTPVGRILNRFSNDLDQMDSLLPQQWQNFVQNISLSVGGFIVCALASYWIGLSYIPVVAALVVTGFYFKKTSREVKRLEGISRSPVYNLLDETLNGVQTIRAFGMQATFEELNARAVDENASFFFIYWAAGRWLAVRLDTLSVVVIFVVSLYLVATKGQLGTLLSGISLVYALMLTSMVQSSVRDVDRTDNAMTSVERVLHFREIPQEEEKDSLDSPPINSDLWPSQGAITFANLHLKYRPELPLVLRGVNMTIAGGEKVGICGRTGAGKSSLMIALFRICEFDSGTITIDGVDIQDIRLHDLRRSLAIIPQDPVLFSGPLRDNLDPFGEYADSDIWTVLKQVHLADAVASWGSGLQFVLAEKGDNLSVGQRQLLCIGRALLKKSKIVVLDEATANVDTTTDSLIQATIRETFAHKTVLIIAHRIHTILHCNKIAVMSAGRVAEFGPPAELLAQPTSIFASLVTPKLK</sequence>
<keyword evidence="7 10" id="KW-1133">Transmembrane helix</keyword>
<protein>
    <submittedName>
        <fullName evidence="13">Canalicular multispecific organic anion transporter 1</fullName>
    </submittedName>
</protein>
<dbReference type="InterPro" id="IPR044746">
    <property type="entry name" value="ABCC_6TM_D1"/>
</dbReference>
<accession>A0A6A3MXK0</accession>
<dbReference type="SUPFAM" id="SSF52540">
    <property type="entry name" value="P-loop containing nucleoside triphosphate hydrolases"/>
    <property type="match status" value="2"/>
</dbReference>
<dbReference type="EMBL" id="QXFT01000435">
    <property type="protein sequence ID" value="KAE9344041.1"/>
    <property type="molecule type" value="Genomic_DNA"/>
</dbReference>
<dbReference type="GO" id="GO:0005524">
    <property type="term" value="F:ATP binding"/>
    <property type="evidence" value="ECO:0007669"/>
    <property type="project" value="UniProtKB-KW"/>
</dbReference>
<dbReference type="EMBL" id="QXFV01000419">
    <property type="protein sequence ID" value="KAE9038117.1"/>
    <property type="molecule type" value="Genomic_DNA"/>
</dbReference>
<evidence type="ECO:0000259" key="11">
    <source>
        <dbReference type="PROSITE" id="PS50893"/>
    </source>
</evidence>
<dbReference type="Proteomes" id="UP000429607">
    <property type="component" value="Unassembled WGS sequence"/>
</dbReference>
<keyword evidence="6" id="KW-0067">ATP-binding</keyword>
<feature type="transmembrane region" description="Helical" evidence="10">
    <location>
        <begin position="251"/>
        <end position="268"/>
    </location>
</feature>
<dbReference type="PANTHER" id="PTHR24223">
    <property type="entry name" value="ATP-BINDING CASSETTE SUB-FAMILY C"/>
    <property type="match status" value="1"/>
</dbReference>
<dbReference type="InterPro" id="IPR036640">
    <property type="entry name" value="ABC1_TM_sf"/>
</dbReference>
<gene>
    <name evidence="14" type="ORF">PR001_g8096</name>
    <name evidence="13" type="ORF">PR002_g8433</name>
    <name evidence="15" type="ORF">PR003_g8663</name>
</gene>
<dbReference type="Gene3D" id="3.40.50.300">
    <property type="entry name" value="P-loop containing nucleotide triphosphate hydrolases"/>
    <property type="match status" value="2"/>
</dbReference>
<dbReference type="InterPro" id="IPR003593">
    <property type="entry name" value="AAA+_ATPase"/>
</dbReference>
<dbReference type="Proteomes" id="UP000434957">
    <property type="component" value="Unassembled WGS sequence"/>
</dbReference>
<comment type="caution">
    <text evidence="13">The sequence shown here is derived from an EMBL/GenBank/DDBJ whole genome shotgun (WGS) entry which is preliminary data.</text>
</comment>
<evidence type="ECO:0000313" key="15">
    <source>
        <dbReference type="EMBL" id="KAE9344041.1"/>
    </source>
</evidence>
<dbReference type="Pfam" id="PF00664">
    <property type="entry name" value="ABC_membrane"/>
    <property type="match status" value="2"/>
</dbReference>
<dbReference type="InterPro" id="IPR011527">
    <property type="entry name" value="ABC1_TM_dom"/>
</dbReference>
<dbReference type="PROSITE" id="PS50893">
    <property type="entry name" value="ABC_TRANSPORTER_2"/>
    <property type="match status" value="2"/>
</dbReference>
<evidence type="ECO:0000256" key="1">
    <source>
        <dbReference type="ARBA" id="ARBA00004128"/>
    </source>
</evidence>
<feature type="domain" description="ABC transmembrane type-1" evidence="12">
    <location>
        <begin position="106"/>
        <end position="390"/>
    </location>
</feature>
<dbReference type="InterPro" id="IPR027417">
    <property type="entry name" value="P-loop_NTPase"/>
</dbReference>
<evidence type="ECO:0000256" key="8">
    <source>
        <dbReference type="ARBA" id="ARBA00023136"/>
    </source>
</evidence>
<evidence type="ECO:0000313" key="18">
    <source>
        <dbReference type="Proteomes" id="UP000435112"/>
    </source>
</evidence>
<evidence type="ECO:0000256" key="6">
    <source>
        <dbReference type="ARBA" id="ARBA00022840"/>
    </source>
</evidence>
<keyword evidence="5" id="KW-0547">Nucleotide-binding</keyword>
<dbReference type="FunFam" id="3.40.50.300:FF:000163">
    <property type="entry name" value="Multidrug resistance-associated protein member 4"/>
    <property type="match status" value="1"/>
</dbReference>
<feature type="domain" description="ABC transporter" evidence="11">
    <location>
        <begin position="1055"/>
        <end position="1289"/>
    </location>
</feature>
<dbReference type="FunFam" id="1.20.1560.10:FF:000123">
    <property type="entry name" value="Mini-chromosome maintenance complex-binding protein"/>
    <property type="match status" value="1"/>
</dbReference>
<evidence type="ECO:0000313" key="13">
    <source>
        <dbReference type="EMBL" id="KAE9033892.1"/>
    </source>
</evidence>
<dbReference type="CDD" id="cd03244">
    <property type="entry name" value="ABCC_MRP_domain2"/>
    <property type="match status" value="1"/>
</dbReference>
<dbReference type="PANTHER" id="PTHR24223:SF443">
    <property type="entry name" value="MULTIDRUG-RESISTANCE LIKE PROTEIN 1, ISOFORM I"/>
    <property type="match status" value="1"/>
</dbReference>
<dbReference type="CDD" id="cd03250">
    <property type="entry name" value="ABCC_MRP_domain1"/>
    <property type="match status" value="1"/>
</dbReference>
<evidence type="ECO:0000256" key="9">
    <source>
        <dbReference type="SAM" id="MobiDB-lite"/>
    </source>
</evidence>
<dbReference type="Proteomes" id="UP000435112">
    <property type="component" value="Unassembled WGS sequence"/>
</dbReference>
<dbReference type="CDD" id="cd18580">
    <property type="entry name" value="ABC_6TM_ABCC_D2"/>
    <property type="match status" value="1"/>
</dbReference>
<dbReference type="PROSITE" id="PS50929">
    <property type="entry name" value="ABC_TM1F"/>
    <property type="match status" value="2"/>
</dbReference>
<keyword evidence="8 10" id="KW-0472">Membrane</keyword>
<evidence type="ECO:0000256" key="7">
    <source>
        <dbReference type="ARBA" id="ARBA00022989"/>
    </source>
</evidence>
<keyword evidence="17" id="KW-1185">Reference proteome</keyword>
<dbReference type="InterPro" id="IPR050173">
    <property type="entry name" value="ABC_transporter_C-like"/>
</dbReference>
<feature type="transmembrane region" description="Helical" evidence="10">
    <location>
        <begin position="147"/>
        <end position="170"/>
    </location>
</feature>
<dbReference type="GO" id="GO:0005774">
    <property type="term" value="C:vacuolar membrane"/>
    <property type="evidence" value="ECO:0007669"/>
    <property type="project" value="UniProtKB-SubCell"/>
</dbReference>
<dbReference type="Pfam" id="PF00005">
    <property type="entry name" value="ABC_tran"/>
    <property type="match status" value="2"/>
</dbReference>
<feature type="domain" description="ABC transporter" evidence="11">
    <location>
        <begin position="445"/>
        <end position="670"/>
    </location>
</feature>
<feature type="transmembrane region" description="Helical" evidence="10">
    <location>
        <begin position="326"/>
        <end position="347"/>
    </location>
</feature>
<name>A0A6A3MXK0_9STRA</name>
<feature type="transmembrane region" description="Helical" evidence="10">
    <location>
        <begin position="226"/>
        <end position="245"/>
    </location>
</feature>
<feature type="transmembrane region" description="Helical" evidence="10">
    <location>
        <begin position="728"/>
        <end position="754"/>
    </location>
</feature>
<dbReference type="FunFam" id="3.40.50.300:FF:000997">
    <property type="entry name" value="Multidrug resistance-associated protein 1"/>
    <property type="match status" value="1"/>
</dbReference>
<feature type="domain" description="ABC transmembrane type-1" evidence="12">
    <location>
        <begin position="735"/>
        <end position="1006"/>
    </location>
</feature>
<keyword evidence="3 10" id="KW-0812">Transmembrane</keyword>
<dbReference type="PROSITE" id="PS00211">
    <property type="entry name" value="ABC_TRANSPORTER_1"/>
    <property type="match status" value="2"/>
</dbReference>
<evidence type="ECO:0000313" key="14">
    <source>
        <dbReference type="EMBL" id="KAE9038117.1"/>
    </source>
</evidence>
<dbReference type="InterPro" id="IPR003439">
    <property type="entry name" value="ABC_transporter-like_ATP-bd"/>
</dbReference>
<feature type="transmembrane region" description="Helical" evidence="10">
    <location>
        <begin position="774"/>
        <end position="801"/>
    </location>
</feature>
<dbReference type="GO" id="GO:0140359">
    <property type="term" value="F:ABC-type transporter activity"/>
    <property type="evidence" value="ECO:0007669"/>
    <property type="project" value="InterPro"/>
</dbReference>
<feature type="transmembrane region" description="Helical" evidence="10">
    <location>
        <begin position="106"/>
        <end position="127"/>
    </location>
</feature>
<evidence type="ECO:0000256" key="3">
    <source>
        <dbReference type="ARBA" id="ARBA00022692"/>
    </source>
</evidence>
<feature type="transmembrane region" description="Helical" evidence="10">
    <location>
        <begin position="878"/>
        <end position="893"/>
    </location>
</feature>
<dbReference type="CDD" id="cd18579">
    <property type="entry name" value="ABC_6TM_ABCC_D1"/>
    <property type="match status" value="1"/>
</dbReference>
<evidence type="ECO:0000313" key="17">
    <source>
        <dbReference type="Proteomes" id="UP000434957"/>
    </source>
</evidence>
<dbReference type="SMART" id="SM00382">
    <property type="entry name" value="AAA"/>
    <property type="match status" value="2"/>
</dbReference>
<feature type="region of interest" description="Disordered" evidence="9">
    <location>
        <begin position="1"/>
        <end position="20"/>
    </location>
</feature>
<evidence type="ECO:0000259" key="12">
    <source>
        <dbReference type="PROSITE" id="PS50929"/>
    </source>
</evidence>
<keyword evidence="4" id="KW-0677">Repeat</keyword>
<evidence type="ECO:0000256" key="5">
    <source>
        <dbReference type="ARBA" id="ARBA00022741"/>
    </source>
</evidence>
<evidence type="ECO:0000313" key="16">
    <source>
        <dbReference type="Proteomes" id="UP000429607"/>
    </source>
</evidence>
<evidence type="ECO:0000256" key="4">
    <source>
        <dbReference type="ARBA" id="ARBA00022737"/>
    </source>
</evidence>
<dbReference type="SUPFAM" id="SSF90123">
    <property type="entry name" value="ABC transporter transmembrane region"/>
    <property type="match status" value="2"/>
</dbReference>
<evidence type="ECO:0000256" key="2">
    <source>
        <dbReference type="ARBA" id="ARBA00022448"/>
    </source>
</evidence>
<proteinExistence type="predicted"/>
<dbReference type="InterPro" id="IPR044726">
    <property type="entry name" value="ABCC_6TM_D2"/>
</dbReference>
<reference evidence="16 18" key="1">
    <citation type="submission" date="2018-09" db="EMBL/GenBank/DDBJ databases">
        <title>Genomic investigation of the strawberry pathogen Phytophthora fragariae indicates pathogenicity is determined by transcriptional variation in three key races.</title>
        <authorList>
            <person name="Adams T.M."/>
            <person name="Armitage A.D."/>
            <person name="Sobczyk M.K."/>
            <person name="Bates H.J."/>
            <person name="Dunwell J.M."/>
            <person name="Nellist C.F."/>
            <person name="Harrison R.J."/>
        </authorList>
    </citation>
    <scope>NUCLEOTIDE SEQUENCE [LARGE SCALE GENOMIC DNA]</scope>
    <source>
        <strain evidence="14 16">SCRP249</strain>
        <strain evidence="13 18">SCRP324</strain>
        <strain evidence="15 17">SCRP333</strain>
    </source>
</reference>
<feature type="transmembrane region" description="Helical" evidence="10">
    <location>
        <begin position="959"/>
        <end position="979"/>
    </location>
</feature>
<organism evidence="13 18">
    <name type="scientific">Phytophthora rubi</name>
    <dbReference type="NCBI Taxonomy" id="129364"/>
    <lineage>
        <taxon>Eukaryota</taxon>
        <taxon>Sar</taxon>
        <taxon>Stramenopiles</taxon>
        <taxon>Oomycota</taxon>
        <taxon>Peronosporomycetes</taxon>
        <taxon>Peronosporales</taxon>
        <taxon>Peronosporaceae</taxon>
        <taxon>Phytophthora</taxon>
    </lineage>
</organism>
<dbReference type="EMBL" id="QXFU01000424">
    <property type="protein sequence ID" value="KAE9033892.1"/>
    <property type="molecule type" value="Genomic_DNA"/>
</dbReference>
<keyword evidence="2" id="KW-0813">Transport</keyword>
<comment type="subcellular location">
    <subcellularLocation>
        <location evidence="1">Vacuole membrane</location>
        <topology evidence="1">Multi-pass membrane protein</topology>
    </subcellularLocation>
</comment>
<evidence type="ECO:0000256" key="10">
    <source>
        <dbReference type="SAM" id="Phobius"/>
    </source>
</evidence>
<dbReference type="GO" id="GO:0016887">
    <property type="term" value="F:ATP hydrolysis activity"/>
    <property type="evidence" value="ECO:0007669"/>
    <property type="project" value="InterPro"/>
</dbReference>
<dbReference type="Gene3D" id="1.20.1560.10">
    <property type="entry name" value="ABC transporter type 1, transmembrane domain"/>
    <property type="match status" value="2"/>
</dbReference>
<dbReference type="OrthoDB" id="6500128at2759"/>